<dbReference type="InterPro" id="IPR029060">
    <property type="entry name" value="PIN-like_dom_sf"/>
</dbReference>
<keyword evidence="4" id="KW-0479">Metal-binding</keyword>
<keyword evidence="10" id="KW-1185">Reference proteome</keyword>
<evidence type="ECO:0000256" key="5">
    <source>
        <dbReference type="ARBA" id="ARBA00022801"/>
    </source>
</evidence>
<dbReference type="InterPro" id="IPR050556">
    <property type="entry name" value="Type_II_TA_system_RNase"/>
</dbReference>
<gene>
    <name evidence="9" type="ORF">JFN90_00150</name>
</gene>
<reference evidence="9 10" key="1">
    <citation type="submission" date="2020-12" db="EMBL/GenBank/DDBJ databases">
        <title>Geomonas sp. Red259, isolated from paddy soil.</title>
        <authorList>
            <person name="Xu Z."/>
            <person name="Zhang Z."/>
            <person name="Masuda Y."/>
            <person name="Itoh H."/>
            <person name="Senoo K."/>
        </authorList>
    </citation>
    <scope>NUCLEOTIDE SEQUENCE [LARGE SCALE GENOMIC DNA]</scope>
    <source>
        <strain evidence="9 10">Red259</strain>
    </source>
</reference>
<comment type="caution">
    <text evidence="9">The sequence shown here is derived from an EMBL/GenBank/DDBJ whole genome shotgun (WGS) entry which is preliminary data.</text>
</comment>
<comment type="similarity">
    <text evidence="7">Belongs to the PINc/VapC protein family.</text>
</comment>
<evidence type="ECO:0000259" key="8">
    <source>
        <dbReference type="Pfam" id="PF01850"/>
    </source>
</evidence>
<dbReference type="PANTHER" id="PTHR33653">
    <property type="entry name" value="RIBONUCLEASE VAPC2"/>
    <property type="match status" value="1"/>
</dbReference>
<keyword evidence="3" id="KW-0540">Nuclease</keyword>
<comment type="cofactor">
    <cofactor evidence="1">
        <name>Mg(2+)</name>
        <dbReference type="ChEBI" id="CHEBI:18420"/>
    </cofactor>
</comment>
<dbReference type="PANTHER" id="PTHR33653:SF1">
    <property type="entry name" value="RIBONUCLEASE VAPC2"/>
    <property type="match status" value="1"/>
</dbReference>
<evidence type="ECO:0000256" key="4">
    <source>
        <dbReference type="ARBA" id="ARBA00022723"/>
    </source>
</evidence>
<sequence length="130" mass="15036">MVDSNVLLDVLEEDPIWYEWSANQLQQAADASILIINTVIYSEISIGFREIEELERVLLPEMFQRRPIPWEAAFLAGKCYMRYRKLGGTRRSPLPDFFIGAHAAVEKLTLLTRDATRYRTYFPSVKLIAP</sequence>
<dbReference type="Proteomes" id="UP000641025">
    <property type="component" value="Unassembled WGS sequence"/>
</dbReference>
<keyword evidence="6" id="KW-0460">Magnesium</keyword>
<evidence type="ECO:0000256" key="7">
    <source>
        <dbReference type="ARBA" id="ARBA00038093"/>
    </source>
</evidence>
<dbReference type="EMBL" id="JAEMHK010000001">
    <property type="protein sequence ID" value="MBJ6798539.1"/>
    <property type="molecule type" value="Genomic_DNA"/>
</dbReference>
<dbReference type="Pfam" id="PF01850">
    <property type="entry name" value="PIN"/>
    <property type="match status" value="1"/>
</dbReference>
<name>A0ABS0YKN3_9BACT</name>
<dbReference type="SUPFAM" id="SSF88723">
    <property type="entry name" value="PIN domain-like"/>
    <property type="match status" value="1"/>
</dbReference>
<proteinExistence type="inferred from homology"/>
<accession>A0ABS0YKN3</accession>
<evidence type="ECO:0000256" key="3">
    <source>
        <dbReference type="ARBA" id="ARBA00022722"/>
    </source>
</evidence>
<protein>
    <submittedName>
        <fullName evidence="9">Type II toxin-antitoxin system VapC family toxin</fullName>
    </submittedName>
</protein>
<evidence type="ECO:0000313" key="10">
    <source>
        <dbReference type="Proteomes" id="UP000641025"/>
    </source>
</evidence>
<dbReference type="InterPro" id="IPR002716">
    <property type="entry name" value="PIN_dom"/>
</dbReference>
<feature type="domain" description="PIN" evidence="8">
    <location>
        <begin position="1"/>
        <end position="120"/>
    </location>
</feature>
<evidence type="ECO:0000256" key="1">
    <source>
        <dbReference type="ARBA" id="ARBA00001946"/>
    </source>
</evidence>
<keyword evidence="5" id="KW-0378">Hydrolase</keyword>
<evidence type="ECO:0000256" key="2">
    <source>
        <dbReference type="ARBA" id="ARBA00022649"/>
    </source>
</evidence>
<dbReference type="Gene3D" id="3.40.50.1010">
    <property type="entry name" value="5'-nuclease"/>
    <property type="match status" value="1"/>
</dbReference>
<evidence type="ECO:0000313" key="9">
    <source>
        <dbReference type="EMBL" id="MBJ6798539.1"/>
    </source>
</evidence>
<keyword evidence="2" id="KW-1277">Toxin-antitoxin system</keyword>
<organism evidence="9 10">
    <name type="scientific">Geomonas propionica</name>
    <dbReference type="NCBI Taxonomy" id="2798582"/>
    <lineage>
        <taxon>Bacteria</taxon>
        <taxon>Pseudomonadati</taxon>
        <taxon>Thermodesulfobacteriota</taxon>
        <taxon>Desulfuromonadia</taxon>
        <taxon>Geobacterales</taxon>
        <taxon>Geobacteraceae</taxon>
        <taxon>Geomonas</taxon>
    </lineage>
</organism>
<evidence type="ECO:0000256" key="6">
    <source>
        <dbReference type="ARBA" id="ARBA00022842"/>
    </source>
</evidence>